<evidence type="ECO:0000313" key="3">
    <source>
        <dbReference type="Proteomes" id="UP000650511"/>
    </source>
</evidence>
<evidence type="ECO:0000256" key="1">
    <source>
        <dbReference type="ARBA" id="ARBA00009981"/>
    </source>
</evidence>
<dbReference type="OrthoDB" id="9803128at2"/>
<gene>
    <name evidence="2" type="ORF">GCM10011354_12960</name>
</gene>
<organism evidence="2 3">
    <name type="scientific">Egicoccus halophilus</name>
    <dbReference type="NCBI Taxonomy" id="1670830"/>
    <lineage>
        <taxon>Bacteria</taxon>
        <taxon>Bacillati</taxon>
        <taxon>Actinomycetota</taxon>
        <taxon>Nitriliruptoria</taxon>
        <taxon>Egicoccales</taxon>
        <taxon>Egicoccaceae</taxon>
        <taxon>Egicoccus</taxon>
    </lineage>
</organism>
<evidence type="ECO:0008006" key="4">
    <source>
        <dbReference type="Google" id="ProtNLM"/>
    </source>
</evidence>
<reference evidence="2" key="1">
    <citation type="journal article" date="2014" name="Int. J. Syst. Evol. Microbiol.">
        <title>Complete genome sequence of Corynebacterium casei LMG S-19264T (=DSM 44701T), isolated from a smear-ripened cheese.</title>
        <authorList>
            <consortium name="US DOE Joint Genome Institute (JGI-PGF)"/>
            <person name="Walter F."/>
            <person name="Albersmeier A."/>
            <person name="Kalinowski J."/>
            <person name="Ruckert C."/>
        </authorList>
    </citation>
    <scope>NUCLEOTIDE SEQUENCE</scope>
    <source>
        <strain evidence="2">CGMCC 1.14988</strain>
    </source>
</reference>
<proteinExistence type="inferred from homology"/>
<dbReference type="Proteomes" id="UP000650511">
    <property type="component" value="Unassembled WGS sequence"/>
</dbReference>
<protein>
    <recommendedName>
        <fullName evidence="4">Antitoxin</fullName>
    </recommendedName>
</protein>
<dbReference type="EMBL" id="BMHA01000004">
    <property type="protein sequence ID" value="GGI05210.1"/>
    <property type="molecule type" value="Genomic_DNA"/>
</dbReference>
<keyword evidence="3" id="KW-1185">Reference proteome</keyword>
<comment type="similarity">
    <text evidence="1">Belongs to the phD/YefM antitoxin family.</text>
</comment>
<evidence type="ECO:0000313" key="2">
    <source>
        <dbReference type="EMBL" id="GGI05210.1"/>
    </source>
</evidence>
<reference evidence="2" key="2">
    <citation type="submission" date="2020-09" db="EMBL/GenBank/DDBJ databases">
        <authorList>
            <person name="Sun Q."/>
            <person name="Zhou Y."/>
        </authorList>
    </citation>
    <scope>NUCLEOTIDE SEQUENCE</scope>
    <source>
        <strain evidence="2">CGMCC 1.14988</strain>
    </source>
</reference>
<dbReference type="SUPFAM" id="SSF143120">
    <property type="entry name" value="YefM-like"/>
    <property type="match status" value="1"/>
</dbReference>
<dbReference type="RefSeq" id="WP_130649448.1">
    <property type="nucleotide sequence ID" value="NZ_BMHA01000004.1"/>
</dbReference>
<comment type="caution">
    <text evidence="2">The sequence shown here is derived from an EMBL/GenBank/DDBJ whole genome shotgun (WGS) entry which is preliminary data.</text>
</comment>
<sequence>MADVKGMEEVRSSLPSILAALRSAPHSEPVHFGSHRRDEAVLLSRERYEQQEAAVRELEELERLGALAMVRDRLADDRFTEGTVDDLFAAVDEPA</sequence>
<name>A0A8J3A778_9ACTN</name>
<dbReference type="InterPro" id="IPR036165">
    <property type="entry name" value="YefM-like_sf"/>
</dbReference>
<accession>A0A8J3A778</accession>
<dbReference type="AlphaFoldDB" id="A0A8J3A778"/>